<gene>
    <name evidence="2" type="ORF">TWF696_009595</name>
</gene>
<dbReference type="AlphaFoldDB" id="A0AAV9UBY9"/>
<protein>
    <submittedName>
        <fullName evidence="2">Uncharacterized protein</fullName>
    </submittedName>
</protein>
<organism evidence="2 3">
    <name type="scientific">Orbilia brochopaga</name>
    <dbReference type="NCBI Taxonomy" id="3140254"/>
    <lineage>
        <taxon>Eukaryota</taxon>
        <taxon>Fungi</taxon>
        <taxon>Dikarya</taxon>
        <taxon>Ascomycota</taxon>
        <taxon>Pezizomycotina</taxon>
        <taxon>Orbiliomycetes</taxon>
        <taxon>Orbiliales</taxon>
        <taxon>Orbiliaceae</taxon>
        <taxon>Orbilia</taxon>
    </lineage>
</organism>
<dbReference type="EMBL" id="JAVHNQ010000009">
    <property type="protein sequence ID" value="KAK6338784.1"/>
    <property type="molecule type" value="Genomic_DNA"/>
</dbReference>
<comment type="caution">
    <text evidence="2">The sequence shown here is derived from an EMBL/GenBank/DDBJ whole genome shotgun (WGS) entry which is preliminary data.</text>
</comment>
<reference evidence="2 3" key="1">
    <citation type="submission" date="2019-10" db="EMBL/GenBank/DDBJ databases">
        <authorList>
            <person name="Palmer J.M."/>
        </authorList>
    </citation>
    <scope>NUCLEOTIDE SEQUENCE [LARGE SCALE GENOMIC DNA]</scope>
    <source>
        <strain evidence="2 3">TWF696</strain>
    </source>
</reference>
<keyword evidence="3" id="KW-1185">Reference proteome</keyword>
<evidence type="ECO:0000313" key="3">
    <source>
        <dbReference type="Proteomes" id="UP001375240"/>
    </source>
</evidence>
<name>A0AAV9UBY9_9PEZI</name>
<evidence type="ECO:0000313" key="2">
    <source>
        <dbReference type="EMBL" id="KAK6338784.1"/>
    </source>
</evidence>
<sequence length="469" mass="52512">MSLPPTLLDLLSNSIIFNLVIPEIPVQSTLALAATSRAYYALLKSSPDTFRYLDLSREVYDDGTFHFHFSYRMPPLDRGGFVWRSQPMDEALTEEEFASGPTRGMFYNLEKQNILRNISTLVLDGRDITVGVVADILLDTTGRFNVRVLSLRMIQRLLNEDSHRLASVIMRSIQPNRPAGFPRVKAMYLFGVDDLTQIPGDSIGRRWLADAVMCLPGPEAERNQISGYEAWYLPARNVLFRPIRGEPDVWPHVFHAASGIIHFDGIACRGPRHRSNWPDVDTRLAQRLASNALAVPCMGCGTSPEGPAVYGESPTEQLPLLPPPRLTPSNAESAKRPMKRGGAYPPLYARCDACILNRRCAKCRRWICETCAPDRHVVRDKFLDSYSSMSMGMTGPVVRGGYVYDNWRKDGRSGQSAFNNLCLERCMPVEFAEGVAVYRNRQPDGSQHAHTHVHTHTHTPTDGGEEAPE</sequence>
<feature type="region of interest" description="Disordered" evidence="1">
    <location>
        <begin position="442"/>
        <end position="469"/>
    </location>
</feature>
<dbReference type="Proteomes" id="UP001375240">
    <property type="component" value="Unassembled WGS sequence"/>
</dbReference>
<proteinExistence type="predicted"/>
<evidence type="ECO:0000256" key="1">
    <source>
        <dbReference type="SAM" id="MobiDB-lite"/>
    </source>
</evidence>
<accession>A0AAV9UBY9</accession>
<feature type="region of interest" description="Disordered" evidence="1">
    <location>
        <begin position="311"/>
        <end position="338"/>
    </location>
</feature>